<dbReference type="GO" id="GO:0004521">
    <property type="term" value="F:RNA endonuclease activity"/>
    <property type="evidence" value="ECO:0007669"/>
    <property type="project" value="TreeGrafter"/>
</dbReference>
<dbReference type="EMBL" id="CAFAAV010000187">
    <property type="protein sequence ID" value="CAB4831024.1"/>
    <property type="molecule type" value="Genomic_DNA"/>
</dbReference>
<proteinExistence type="predicted"/>
<gene>
    <name evidence="2" type="ORF">UFOPK2656_03079</name>
    <name evidence="3" type="ORF">UFOPK3099_02086</name>
    <name evidence="4" type="ORF">UFOPK3651_02440</name>
    <name evidence="5" type="ORF">UFOPK3931_02439</name>
    <name evidence="1" type="ORF">UFOPK4189_03475</name>
</gene>
<dbReference type="EMBL" id="CAESGF010000044">
    <property type="protein sequence ID" value="CAB4365734.1"/>
    <property type="molecule type" value="Genomic_DNA"/>
</dbReference>
<dbReference type="GO" id="GO:0003677">
    <property type="term" value="F:DNA binding"/>
    <property type="evidence" value="ECO:0007669"/>
    <property type="project" value="InterPro"/>
</dbReference>
<evidence type="ECO:0000313" key="2">
    <source>
        <dbReference type="EMBL" id="CAB4743642.1"/>
    </source>
</evidence>
<dbReference type="Gene3D" id="2.30.30.110">
    <property type="match status" value="1"/>
</dbReference>
<evidence type="ECO:0000313" key="4">
    <source>
        <dbReference type="EMBL" id="CAB4944774.1"/>
    </source>
</evidence>
<reference evidence="1" key="1">
    <citation type="submission" date="2020-05" db="EMBL/GenBank/DDBJ databases">
        <authorList>
            <person name="Chiriac C."/>
            <person name="Salcher M."/>
            <person name="Ghai R."/>
            <person name="Kavagutti S V."/>
        </authorList>
    </citation>
    <scope>NUCLEOTIDE SEQUENCE</scope>
</reference>
<dbReference type="PANTHER" id="PTHR33988:SF2">
    <property type="entry name" value="ENDORIBONUCLEASE MAZF"/>
    <property type="match status" value="1"/>
</dbReference>
<dbReference type="GO" id="GO:0006402">
    <property type="term" value="P:mRNA catabolic process"/>
    <property type="evidence" value="ECO:0007669"/>
    <property type="project" value="TreeGrafter"/>
</dbReference>
<dbReference type="InterPro" id="IPR011067">
    <property type="entry name" value="Plasmid_toxin/cell-grow_inhib"/>
</dbReference>
<dbReference type="Pfam" id="PF02452">
    <property type="entry name" value="PemK_toxin"/>
    <property type="match status" value="1"/>
</dbReference>
<dbReference type="AlphaFoldDB" id="A0A6J6AC33"/>
<organism evidence="1">
    <name type="scientific">freshwater metagenome</name>
    <dbReference type="NCBI Taxonomy" id="449393"/>
    <lineage>
        <taxon>unclassified sequences</taxon>
        <taxon>metagenomes</taxon>
        <taxon>ecological metagenomes</taxon>
    </lineage>
</organism>
<protein>
    <submittedName>
        <fullName evidence="1">Unannotated protein</fullName>
    </submittedName>
</protein>
<accession>A0A6J6AC33</accession>
<dbReference type="SUPFAM" id="SSF50118">
    <property type="entry name" value="Cell growth inhibitor/plasmid maintenance toxic component"/>
    <property type="match status" value="1"/>
</dbReference>
<dbReference type="EMBL" id="CAEZYF010000029">
    <property type="protein sequence ID" value="CAB4743642.1"/>
    <property type="molecule type" value="Genomic_DNA"/>
</dbReference>
<name>A0A6J6AC33_9ZZZZ</name>
<evidence type="ECO:0000313" key="5">
    <source>
        <dbReference type="EMBL" id="CAB5004847.1"/>
    </source>
</evidence>
<dbReference type="EMBL" id="CAFBMT010000015">
    <property type="protein sequence ID" value="CAB4944774.1"/>
    <property type="molecule type" value="Genomic_DNA"/>
</dbReference>
<evidence type="ECO:0000313" key="1">
    <source>
        <dbReference type="EMBL" id="CAB4365734.1"/>
    </source>
</evidence>
<dbReference type="GO" id="GO:0016075">
    <property type="term" value="P:rRNA catabolic process"/>
    <property type="evidence" value="ECO:0007669"/>
    <property type="project" value="TreeGrafter"/>
</dbReference>
<dbReference type="InterPro" id="IPR003477">
    <property type="entry name" value="PemK-like"/>
</dbReference>
<dbReference type="PANTHER" id="PTHR33988">
    <property type="entry name" value="ENDORIBONUCLEASE MAZF-RELATED"/>
    <property type="match status" value="1"/>
</dbReference>
<dbReference type="EMBL" id="CAFBOL010000084">
    <property type="protein sequence ID" value="CAB5004847.1"/>
    <property type="molecule type" value="Genomic_DNA"/>
</dbReference>
<sequence length="103" mass="11025">MVIERGEVWWVGKRPVLVVQADAFNRSSVGTVVVAAISSNLALANAPGNVRLPADDSGLPHDGVVVVSQVVTVNQRNLTERAARLSFALQQRVDEGLRLVLAL</sequence>
<evidence type="ECO:0000313" key="3">
    <source>
        <dbReference type="EMBL" id="CAB4831024.1"/>
    </source>
</evidence>